<dbReference type="OrthoDB" id="3648173at2759"/>
<feature type="transmembrane region" description="Helical" evidence="7">
    <location>
        <begin position="244"/>
        <end position="266"/>
    </location>
</feature>
<dbReference type="EMBL" id="KZ678143">
    <property type="protein sequence ID" value="PSN61786.1"/>
    <property type="molecule type" value="Genomic_DNA"/>
</dbReference>
<keyword evidence="4 7" id="KW-0472">Membrane</keyword>
<evidence type="ECO:0000313" key="10">
    <source>
        <dbReference type="Proteomes" id="UP000240883"/>
    </source>
</evidence>
<feature type="region of interest" description="Disordered" evidence="6">
    <location>
        <begin position="292"/>
        <end position="311"/>
    </location>
</feature>
<evidence type="ECO:0000256" key="4">
    <source>
        <dbReference type="ARBA" id="ARBA00023136"/>
    </source>
</evidence>
<dbReference type="InterPro" id="IPR052337">
    <property type="entry name" value="SAT4-like"/>
</dbReference>
<evidence type="ECO:0000313" key="9">
    <source>
        <dbReference type="EMBL" id="PSN61786.1"/>
    </source>
</evidence>
<comment type="similarity">
    <text evidence="5">Belongs to the SAT4 family.</text>
</comment>
<feature type="transmembrane region" description="Helical" evidence="7">
    <location>
        <begin position="15"/>
        <end position="33"/>
    </location>
</feature>
<keyword evidence="2 7" id="KW-0812">Transmembrane</keyword>
<organism evidence="9 10">
    <name type="scientific">Corynespora cassiicola Philippines</name>
    <dbReference type="NCBI Taxonomy" id="1448308"/>
    <lineage>
        <taxon>Eukaryota</taxon>
        <taxon>Fungi</taxon>
        <taxon>Dikarya</taxon>
        <taxon>Ascomycota</taxon>
        <taxon>Pezizomycotina</taxon>
        <taxon>Dothideomycetes</taxon>
        <taxon>Pleosporomycetidae</taxon>
        <taxon>Pleosporales</taxon>
        <taxon>Corynesporascaceae</taxon>
        <taxon>Corynespora</taxon>
    </lineage>
</organism>
<keyword evidence="10" id="KW-1185">Reference proteome</keyword>
<feature type="transmembrane region" description="Helical" evidence="7">
    <location>
        <begin position="129"/>
        <end position="156"/>
    </location>
</feature>
<feature type="transmembrane region" description="Helical" evidence="7">
    <location>
        <begin position="212"/>
        <end position="232"/>
    </location>
</feature>
<proteinExistence type="inferred from homology"/>
<keyword evidence="3 7" id="KW-1133">Transmembrane helix</keyword>
<sequence length="378" mass="42309">MVEVKDGDGSDGSKTMLAVEIPLIVLATCTVVLRVYSRLAIKRKLAVDDVLIICGVICGFSRTIISCMSADDSWGFDRDGPDQHSEIPYYQHIFERRIAYILAVTFTRFSVLAYYLRIFPPGLYTLRRLCYVLLFLALAQFTEVLTVLIVFCKSIYKLWTDDWLDFTGSRCFSDATYSYSAAIGDSVLDSMIFALPIPYVWSLSKLKARQRFGLIIIFALGFIVCVVALLQIPFIRRREDAPTYFGGAINMLIAIQISLAIVAASLPDLRALIARSFPKFSPLHHRSLATQAANGNNNRNRDVEQAAAEVEEPRAAFEGRRTFRKPDWMRSTIPGSLMSTRMTQTELSQANTIESVPGLTRSDTIDTITFPGSVRHPG</sequence>
<dbReference type="PANTHER" id="PTHR33048:SF157">
    <property type="entry name" value="INTEGRAL MEMBRANE PROTEIN"/>
    <property type="match status" value="1"/>
</dbReference>
<evidence type="ECO:0000256" key="5">
    <source>
        <dbReference type="ARBA" id="ARBA00038359"/>
    </source>
</evidence>
<feature type="transmembrane region" description="Helical" evidence="7">
    <location>
        <begin position="176"/>
        <end position="200"/>
    </location>
</feature>
<reference evidence="9 10" key="1">
    <citation type="journal article" date="2018" name="Front. Microbiol.">
        <title>Genome-Wide Analysis of Corynespora cassiicola Leaf Fall Disease Putative Effectors.</title>
        <authorList>
            <person name="Lopez D."/>
            <person name="Ribeiro S."/>
            <person name="Label P."/>
            <person name="Fumanal B."/>
            <person name="Venisse J.S."/>
            <person name="Kohler A."/>
            <person name="de Oliveira R.R."/>
            <person name="Labutti K."/>
            <person name="Lipzen A."/>
            <person name="Lail K."/>
            <person name="Bauer D."/>
            <person name="Ohm R.A."/>
            <person name="Barry K.W."/>
            <person name="Spatafora J."/>
            <person name="Grigoriev I.V."/>
            <person name="Martin F.M."/>
            <person name="Pujade-Renaud V."/>
        </authorList>
    </citation>
    <scope>NUCLEOTIDE SEQUENCE [LARGE SCALE GENOMIC DNA]</scope>
    <source>
        <strain evidence="9 10">Philippines</strain>
    </source>
</reference>
<comment type="subcellular location">
    <subcellularLocation>
        <location evidence="1">Membrane</location>
        <topology evidence="1">Multi-pass membrane protein</topology>
    </subcellularLocation>
</comment>
<dbReference type="GO" id="GO:0016020">
    <property type="term" value="C:membrane"/>
    <property type="evidence" value="ECO:0007669"/>
    <property type="project" value="UniProtKB-SubCell"/>
</dbReference>
<feature type="transmembrane region" description="Helical" evidence="7">
    <location>
        <begin position="45"/>
        <end position="65"/>
    </location>
</feature>
<evidence type="ECO:0000256" key="7">
    <source>
        <dbReference type="SAM" id="Phobius"/>
    </source>
</evidence>
<dbReference type="Pfam" id="PF20684">
    <property type="entry name" value="Fung_rhodopsin"/>
    <property type="match status" value="1"/>
</dbReference>
<feature type="domain" description="Rhodopsin" evidence="8">
    <location>
        <begin position="33"/>
        <end position="275"/>
    </location>
</feature>
<dbReference type="PANTHER" id="PTHR33048">
    <property type="entry name" value="PTH11-LIKE INTEGRAL MEMBRANE PROTEIN (AFU_ORTHOLOGUE AFUA_5G11245)"/>
    <property type="match status" value="1"/>
</dbReference>
<name>A0A2T2N969_CORCC</name>
<dbReference type="Proteomes" id="UP000240883">
    <property type="component" value="Unassembled WGS sequence"/>
</dbReference>
<protein>
    <recommendedName>
        <fullName evidence="8">Rhodopsin domain-containing protein</fullName>
    </recommendedName>
</protein>
<evidence type="ECO:0000256" key="3">
    <source>
        <dbReference type="ARBA" id="ARBA00022989"/>
    </source>
</evidence>
<evidence type="ECO:0000259" key="8">
    <source>
        <dbReference type="Pfam" id="PF20684"/>
    </source>
</evidence>
<evidence type="ECO:0000256" key="6">
    <source>
        <dbReference type="SAM" id="MobiDB-lite"/>
    </source>
</evidence>
<evidence type="ECO:0000256" key="2">
    <source>
        <dbReference type="ARBA" id="ARBA00022692"/>
    </source>
</evidence>
<dbReference type="InterPro" id="IPR049326">
    <property type="entry name" value="Rhodopsin_dom_fungi"/>
</dbReference>
<gene>
    <name evidence="9" type="ORF">BS50DRAFT_603915</name>
</gene>
<accession>A0A2T2N969</accession>
<evidence type="ECO:0000256" key="1">
    <source>
        <dbReference type="ARBA" id="ARBA00004141"/>
    </source>
</evidence>
<dbReference type="STRING" id="1448308.A0A2T2N969"/>
<dbReference type="AlphaFoldDB" id="A0A2T2N969"/>
<feature type="transmembrane region" description="Helical" evidence="7">
    <location>
        <begin position="98"/>
        <end position="117"/>
    </location>
</feature>